<dbReference type="InterPro" id="IPR050644">
    <property type="entry name" value="PG_Glycine_Bridge_Synth"/>
</dbReference>
<comment type="similarity">
    <text evidence="1">Belongs to the FemABX family.</text>
</comment>
<keyword evidence="2" id="KW-0808">Transferase</keyword>
<dbReference type="GO" id="GO:0009252">
    <property type="term" value="P:peptidoglycan biosynthetic process"/>
    <property type="evidence" value="ECO:0007669"/>
    <property type="project" value="UniProtKB-KW"/>
</dbReference>
<dbReference type="AlphaFoldDB" id="A0A2M7FMZ9"/>
<evidence type="ECO:0000256" key="3">
    <source>
        <dbReference type="ARBA" id="ARBA00022960"/>
    </source>
</evidence>
<accession>A0A2M7FMZ9</accession>
<evidence type="ECO:0000256" key="6">
    <source>
        <dbReference type="ARBA" id="ARBA00023316"/>
    </source>
</evidence>
<dbReference type="PROSITE" id="PS51191">
    <property type="entry name" value="FEMABX"/>
    <property type="match status" value="1"/>
</dbReference>
<sequence>MNTSQGEWNKQVEHPMQSWEWGEFRQLTGIKVVREGGLQVTIHMIHYTTLCVGYCPKGPMPDKDQAQVLKRIARENNCIYIKVEPKIEMQDLGFKIEDLRKLGFMSGRPLFTKYNFVLDVRPTEAELLASFKQKTRYNIKVAQKNGVTVEIDNSDAAFERYLELTQETTKRQGFYAHSPRYHSTMWSVLGNSQITNNKFQTGDNKLSAHLLVATYQGQIITTWILFKFKDTLYYPYGASTRDHRNVMANNLVMWEAIKLAKVWGLSYLDMWGALGPDADTHDPWYGFHTFKAGYGARQVEYMGTWDYIAKPTMYKIYRVIENIRWKILRLLK</sequence>
<evidence type="ECO:0000256" key="4">
    <source>
        <dbReference type="ARBA" id="ARBA00022984"/>
    </source>
</evidence>
<dbReference type="PANTHER" id="PTHR36174:SF1">
    <property type="entry name" value="LIPID II:GLYCINE GLYCYLTRANSFERASE"/>
    <property type="match status" value="1"/>
</dbReference>
<proteinExistence type="inferred from homology"/>
<keyword evidence="6" id="KW-0961">Cell wall biogenesis/degradation</keyword>
<gene>
    <name evidence="7" type="ORF">COW38_03065</name>
</gene>
<keyword evidence="3" id="KW-0133">Cell shape</keyword>
<name>A0A2M7FMZ9_9BACT</name>
<dbReference type="SUPFAM" id="SSF55729">
    <property type="entry name" value="Acyl-CoA N-acyltransferases (Nat)"/>
    <property type="match status" value="2"/>
</dbReference>
<evidence type="ECO:0000256" key="1">
    <source>
        <dbReference type="ARBA" id="ARBA00009943"/>
    </source>
</evidence>
<dbReference type="Gene3D" id="3.40.630.30">
    <property type="match status" value="2"/>
</dbReference>
<keyword evidence="4" id="KW-0573">Peptidoglycan synthesis</keyword>
<dbReference type="GO" id="GO:0071555">
    <property type="term" value="P:cell wall organization"/>
    <property type="evidence" value="ECO:0007669"/>
    <property type="project" value="UniProtKB-KW"/>
</dbReference>
<organism evidence="7 8">
    <name type="scientific">Candidatus Collierbacteria bacterium CG17_big_fil_post_rev_8_21_14_2_50_45_7</name>
    <dbReference type="NCBI Taxonomy" id="1974536"/>
    <lineage>
        <taxon>Bacteria</taxon>
        <taxon>Candidatus Collieribacteriota</taxon>
    </lineage>
</organism>
<dbReference type="Pfam" id="PF02388">
    <property type="entry name" value="FemAB"/>
    <property type="match status" value="2"/>
</dbReference>
<reference evidence="8" key="1">
    <citation type="submission" date="2017-09" db="EMBL/GenBank/DDBJ databases">
        <title>Depth-based differentiation of microbial function through sediment-hosted aquifers and enrichment of novel symbionts in the deep terrestrial subsurface.</title>
        <authorList>
            <person name="Probst A.J."/>
            <person name="Ladd B."/>
            <person name="Jarett J.K."/>
            <person name="Geller-Mcgrath D.E."/>
            <person name="Sieber C.M.K."/>
            <person name="Emerson J.B."/>
            <person name="Anantharaman K."/>
            <person name="Thomas B.C."/>
            <person name="Malmstrom R."/>
            <person name="Stieglmeier M."/>
            <person name="Klingl A."/>
            <person name="Woyke T."/>
            <person name="Ryan C.M."/>
            <person name="Banfield J.F."/>
        </authorList>
    </citation>
    <scope>NUCLEOTIDE SEQUENCE [LARGE SCALE GENOMIC DNA]</scope>
</reference>
<evidence type="ECO:0000313" key="7">
    <source>
        <dbReference type="EMBL" id="PIW07262.1"/>
    </source>
</evidence>
<dbReference type="GO" id="GO:0008360">
    <property type="term" value="P:regulation of cell shape"/>
    <property type="evidence" value="ECO:0007669"/>
    <property type="project" value="UniProtKB-KW"/>
</dbReference>
<keyword evidence="5" id="KW-0012">Acyltransferase</keyword>
<dbReference type="InterPro" id="IPR016181">
    <property type="entry name" value="Acyl_CoA_acyltransferase"/>
</dbReference>
<evidence type="ECO:0000256" key="2">
    <source>
        <dbReference type="ARBA" id="ARBA00022679"/>
    </source>
</evidence>
<dbReference type="Proteomes" id="UP000230556">
    <property type="component" value="Unassembled WGS sequence"/>
</dbReference>
<evidence type="ECO:0000256" key="5">
    <source>
        <dbReference type="ARBA" id="ARBA00023315"/>
    </source>
</evidence>
<comment type="caution">
    <text evidence="7">The sequence shown here is derived from an EMBL/GenBank/DDBJ whole genome shotgun (WGS) entry which is preliminary data.</text>
</comment>
<evidence type="ECO:0000313" key="8">
    <source>
        <dbReference type="Proteomes" id="UP000230556"/>
    </source>
</evidence>
<dbReference type="InterPro" id="IPR003447">
    <property type="entry name" value="FEMABX"/>
</dbReference>
<dbReference type="EMBL" id="PFFO01000131">
    <property type="protein sequence ID" value="PIW07262.1"/>
    <property type="molecule type" value="Genomic_DNA"/>
</dbReference>
<protein>
    <submittedName>
        <fullName evidence="7">Peptidoglycan bridge formation protein FemAB</fullName>
    </submittedName>
</protein>
<dbReference type="GO" id="GO:0016755">
    <property type="term" value="F:aminoacyltransferase activity"/>
    <property type="evidence" value="ECO:0007669"/>
    <property type="project" value="InterPro"/>
</dbReference>
<dbReference type="PANTHER" id="PTHR36174">
    <property type="entry name" value="LIPID II:GLYCINE GLYCYLTRANSFERASE"/>
    <property type="match status" value="1"/>
</dbReference>